<gene>
    <name evidence="2" type="ORF">SAMN02745885_01123</name>
</gene>
<name>A0A1T4P2F0_9FIRM</name>
<reference evidence="3" key="1">
    <citation type="submission" date="2017-02" db="EMBL/GenBank/DDBJ databases">
        <authorList>
            <person name="Varghese N."/>
            <person name="Submissions S."/>
        </authorList>
    </citation>
    <scope>NUCLEOTIDE SEQUENCE [LARGE SCALE GENOMIC DNA]</scope>
    <source>
        <strain evidence="3">DSM 16521</strain>
    </source>
</reference>
<dbReference type="OrthoDB" id="9796740at2"/>
<protein>
    <submittedName>
        <fullName evidence="2">Flagellar protein FlgJ</fullName>
    </submittedName>
</protein>
<dbReference type="Proteomes" id="UP000189933">
    <property type="component" value="Unassembled WGS sequence"/>
</dbReference>
<keyword evidence="2" id="KW-0282">Flagellum</keyword>
<dbReference type="AlphaFoldDB" id="A0A1T4P2F0"/>
<keyword evidence="2" id="KW-0969">Cilium</keyword>
<feature type="domain" description="Flagellar protein FlgJ N-terminal" evidence="1">
    <location>
        <begin position="64"/>
        <end position="111"/>
    </location>
</feature>
<evidence type="ECO:0000313" key="2">
    <source>
        <dbReference type="EMBL" id="SJZ85572.1"/>
    </source>
</evidence>
<organism evidence="2 3">
    <name type="scientific">Carboxydocella sporoproducens DSM 16521</name>
    <dbReference type="NCBI Taxonomy" id="1121270"/>
    <lineage>
        <taxon>Bacteria</taxon>
        <taxon>Bacillati</taxon>
        <taxon>Bacillota</taxon>
        <taxon>Clostridia</taxon>
        <taxon>Eubacteriales</taxon>
        <taxon>Clostridiales Family XVI. Incertae Sedis</taxon>
        <taxon>Carboxydocella</taxon>
    </lineage>
</organism>
<sequence length="116" mass="12616">MTVNGIGGPSPLKLAREAVKSTVPGEGQEFARVLEQAAKSADDKKLKGACQQMEALFLHQLLQRMRATVPKGGLFPEDNGEEIFRDMLDGELAMQMSKAGGIGLAEMLYQQLKPQK</sequence>
<evidence type="ECO:0000259" key="1">
    <source>
        <dbReference type="Pfam" id="PF10135"/>
    </source>
</evidence>
<dbReference type="RefSeq" id="WP_078665207.1">
    <property type="nucleotide sequence ID" value="NZ_FUXM01000009.1"/>
</dbReference>
<dbReference type="InterPro" id="IPR019301">
    <property type="entry name" value="Flagellar_prot_FlgJ_N"/>
</dbReference>
<dbReference type="EMBL" id="FUXM01000009">
    <property type="protein sequence ID" value="SJZ85572.1"/>
    <property type="molecule type" value="Genomic_DNA"/>
</dbReference>
<accession>A0A1T4P2F0</accession>
<keyword evidence="3" id="KW-1185">Reference proteome</keyword>
<keyword evidence="2" id="KW-0966">Cell projection</keyword>
<proteinExistence type="predicted"/>
<dbReference type="Pfam" id="PF10135">
    <property type="entry name" value="Rod-binding"/>
    <property type="match status" value="1"/>
</dbReference>
<evidence type="ECO:0000313" key="3">
    <source>
        <dbReference type="Proteomes" id="UP000189933"/>
    </source>
</evidence>